<keyword evidence="1" id="KW-0378">Hydrolase</keyword>
<dbReference type="InterPro" id="IPR027417">
    <property type="entry name" value="P-loop_NTPase"/>
</dbReference>
<sequence length="568" mass="62969">MYSDHMCRRGKSPKISAAVVESGTTNPASLLQEFDSVSMKRSGEGHSVTTRRVCEDGLSKWKTEISVSWPQHLTVDAVSSSKKGSLAGARARMCDVLRDLGVFNTSGFAQQPQKRPCVVVPNTTQQLKQNQERRDAGDFTQQLMSDQANVIMARASEMELQRSPAEASNAVSTMVKSGVVVPSPVLHQIPDTNGNLSVHGPSERLNAWTEKRELGRAKSVVHNIYAYVCILKGDEALLPSYTTVLSQRLHQQTGAQCGFVCRTTTCRESFPHNHAWNMKNARSPSWTCTLTVKWPCNLSFDGSARTKKEAEALAAFHLVEYLVTRGHIDRNLSPKTCSDQDLRKRMSQRMAPMPVALLESSVPAMQDLVTQFETVVSNAAHLPDDAREENYSVETEATHTSSHRVVYDIMTGRLLTVSSEFQPQRDRELLSRLEGASHYSSTIQQAKQALPIFPQRQNIVHMVERNRVVVVCGETGSGKTTQVPQFILEEFVRRGEGSACNIVVTQPRRMAAISIAKRVAQERGEEVGGFSFTGIVQCCHSARQRRQTGRLDECSSSLLVHRLCCLAL</sequence>
<dbReference type="Proteomes" id="UP001321473">
    <property type="component" value="Unassembled WGS sequence"/>
</dbReference>
<dbReference type="Gene3D" id="3.40.50.300">
    <property type="entry name" value="P-loop containing nucleotide triphosphate hydrolases"/>
    <property type="match status" value="1"/>
</dbReference>
<keyword evidence="4" id="KW-1185">Reference proteome</keyword>
<evidence type="ECO:0000313" key="4">
    <source>
        <dbReference type="Proteomes" id="UP001321473"/>
    </source>
</evidence>
<dbReference type="PANTHER" id="PTHR18934">
    <property type="entry name" value="ATP-DEPENDENT RNA HELICASE"/>
    <property type="match status" value="1"/>
</dbReference>
<accession>A0AAQ4F7Q7</accession>
<keyword evidence="2" id="KW-0067">ATP-binding</keyword>
<name>A0AAQ4F7Q7_AMBAM</name>
<dbReference type="GO" id="GO:0005634">
    <property type="term" value="C:nucleus"/>
    <property type="evidence" value="ECO:0007669"/>
    <property type="project" value="TreeGrafter"/>
</dbReference>
<dbReference type="SUPFAM" id="SSF52540">
    <property type="entry name" value="P-loop containing nucleoside triphosphate hydrolases"/>
    <property type="match status" value="1"/>
</dbReference>
<dbReference type="GO" id="GO:0003678">
    <property type="term" value="F:DNA helicase activity"/>
    <property type="evidence" value="ECO:0007669"/>
    <property type="project" value="TreeGrafter"/>
</dbReference>
<dbReference type="GO" id="GO:0016787">
    <property type="term" value="F:hydrolase activity"/>
    <property type="evidence" value="ECO:0007669"/>
    <property type="project" value="UniProtKB-KW"/>
</dbReference>
<proteinExistence type="predicted"/>
<reference evidence="3 4" key="1">
    <citation type="journal article" date="2023" name="Arcadia Sci">
        <title>De novo assembly of a long-read Amblyomma americanum tick genome.</title>
        <authorList>
            <person name="Chou S."/>
            <person name="Poskanzer K.E."/>
            <person name="Rollins M."/>
            <person name="Thuy-Boun P.S."/>
        </authorList>
    </citation>
    <scope>NUCLEOTIDE SEQUENCE [LARGE SCALE GENOMIC DNA]</scope>
    <source>
        <strain evidence="3">F_SG_1</strain>
        <tissue evidence="3">Salivary glands</tissue>
    </source>
</reference>
<dbReference type="GO" id="GO:0005737">
    <property type="term" value="C:cytoplasm"/>
    <property type="evidence" value="ECO:0007669"/>
    <property type="project" value="TreeGrafter"/>
</dbReference>
<dbReference type="Gene3D" id="3.30.160.20">
    <property type="match status" value="2"/>
</dbReference>
<dbReference type="CDD" id="cd17917">
    <property type="entry name" value="DEXHc_RHA-like"/>
    <property type="match status" value="1"/>
</dbReference>
<protein>
    <submittedName>
        <fullName evidence="3">Uncharacterized protein</fullName>
    </submittedName>
</protein>
<dbReference type="PANTHER" id="PTHR18934:SF257">
    <property type="entry name" value="ATP-DEPENDENT RNA HELICASE DHX30"/>
    <property type="match status" value="1"/>
</dbReference>
<dbReference type="EMBL" id="JARKHS020005808">
    <property type="protein sequence ID" value="KAK8783204.1"/>
    <property type="molecule type" value="Genomic_DNA"/>
</dbReference>
<comment type="caution">
    <text evidence="3">The sequence shown here is derived from an EMBL/GenBank/DDBJ whole genome shotgun (WGS) entry which is preliminary data.</text>
</comment>
<gene>
    <name evidence="3" type="ORF">V5799_015456</name>
</gene>
<dbReference type="GO" id="GO:0003724">
    <property type="term" value="F:RNA helicase activity"/>
    <property type="evidence" value="ECO:0007669"/>
    <property type="project" value="TreeGrafter"/>
</dbReference>
<dbReference type="GO" id="GO:0002151">
    <property type="term" value="F:G-quadruplex RNA binding"/>
    <property type="evidence" value="ECO:0007669"/>
    <property type="project" value="TreeGrafter"/>
</dbReference>
<dbReference type="AlphaFoldDB" id="A0AAQ4F7Q7"/>
<keyword evidence="2" id="KW-0347">Helicase</keyword>
<dbReference type="CDD" id="cd00048">
    <property type="entry name" value="DSRM_SF"/>
    <property type="match status" value="1"/>
</dbReference>
<evidence type="ECO:0000313" key="3">
    <source>
        <dbReference type="EMBL" id="KAK8783204.1"/>
    </source>
</evidence>
<evidence type="ECO:0000256" key="1">
    <source>
        <dbReference type="ARBA" id="ARBA00022801"/>
    </source>
</evidence>
<organism evidence="3 4">
    <name type="scientific">Amblyomma americanum</name>
    <name type="common">Lone star tick</name>
    <dbReference type="NCBI Taxonomy" id="6943"/>
    <lineage>
        <taxon>Eukaryota</taxon>
        <taxon>Metazoa</taxon>
        <taxon>Ecdysozoa</taxon>
        <taxon>Arthropoda</taxon>
        <taxon>Chelicerata</taxon>
        <taxon>Arachnida</taxon>
        <taxon>Acari</taxon>
        <taxon>Parasitiformes</taxon>
        <taxon>Ixodida</taxon>
        <taxon>Ixodoidea</taxon>
        <taxon>Ixodidae</taxon>
        <taxon>Amblyomminae</taxon>
        <taxon>Amblyomma</taxon>
    </lineage>
</organism>
<evidence type="ECO:0000256" key="2">
    <source>
        <dbReference type="ARBA" id="ARBA00022806"/>
    </source>
</evidence>
<keyword evidence="2" id="KW-0547">Nucleotide-binding</keyword>
<dbReference type="SUPFAM" id="SSF54768">
    <property type="entry name" value="dsRNA-binding domain-like"/>
    <property type="match status" value="1"/>
</dbReference>